<feature type="transmembrane region" description="Helical" evidence="19">
    <location>
        <begin position="113"/>
        <end position="133"/>
    </location>
</feature>
<dbReference type="PROSITE" id="PS01315">
    <property type="entry name" value="CDS"/>
    <property type="match status" value="1"/>
</dbReference>
<evidence type="ECO:0000256" key="14">
    <source>
        <dbReference type="ARBA" id="ARBA00023098"/>
    </source>
</evidence>
<comment type="subcellular location">
    <subcellularLocation>
        <location evidence="2">Cell membrane</location>
        <topology evidence="2">Multi-pass membrane protein</topology>
    </subcellularLocation>
</comment>
<evidence type="ECO:0000256" key="15">
    <source>
        <dbReference type="ARBA" id="ARBA00023136"/>
    </source>
</evidence>
<evidence type="ECO:0000256" key="19">
    <source>
        <dbReference type="SAM" id="Phobius"/>
    </source>
</evidence>
<name>A0A4V3BL77_9RHOO</name>
<evidence type="ECO:0000256" key="6">
    <source>
        <dbReference type="ARBA" id="ARBA00012487"/>
    </source>
</evidence>
<dbReference type="UniPathway" id="UPA00557">
    <property type="reaction ID" value="UER00614"/>
</dbReference>
<dbReference type="InterPro" id="IPR000374">
    <property type="entry name" value="PC_trans"/>
</dbReference>
<dbReference type="Proteomes" id="UP000295129">
    <property type="component" value="Unassembled WGS sequence"/>
</dbReference>
<feature type="transmembrane region" description="Helical" evidence="19">
    <location>
        <begin position="55"/>
        <end position="76"/>
    </location>
</feature>
<keyword evidence="11 18" id="KW-0812">Transmembrane</keyword>
<feature type="transmembrane region" description="Helical" evidence="19">
    <location>
        <begin position="180"/>
        <end position="202"/>
    </location>
</feature>
<reference evidence="20 21" key="1">
    <citation type="submission" date="2019-03" db="EMBL/GenBank/DDBJ databases">
        <title>Genomic Encyclopedia of Type Strains, Phase IV (KMG-IV): sequencing the most valuable type-strain genomes for metagenomic binning, comparative biology and taxonomic classification.</title>
        <authorList>
            <person name="Goeker M."/>
        </authorList>
    </citation>
    <scope>NUCLEOTIDE SEQUENCE [LARGE SCALE GENOMIC DNA]</scope>
    <source>
        <strain evidence="20 21">DSM 12121</strain>
    </source>
</reference>
<dbReference type="GO" id="GO:0005886">
    <property type="term" value="C:plasma membrane"/>
    <property type="evidence" value="ECO:0007669"/>
    <property type="project" value="UniProtKB-SubCell"/>
</dbReference>
<evidence type="ECO:0000256" key="3">
    <source>
        <dbReference type="ARBA" id="ARBA00005119"/>
    </source>
</evidence>
<evidence type="ECO:0000256" key="12">
    <source>
        <dbReference type="ARBA" id="ARBA00022695"/>
    </source>
</evidence>
<evidence type="ECO:0000256" key="7">
    <source>
        <dbReference type="ARBA" id="ARBA00019373"/>
    </source>
</evidence>
<evidence type="ECO:0000256" key="5">
    <source>
        <dbReference type="ARBA" id="ARBA00010185"/>
    </source>
</evidence>
<feature type="transmembrane region" description="Helical" evidence="19">
    <location>
        <begin position="208"/>
        <end position="228"/>
    </location>
</feature>
<organism evidence="20 21">
    <name type="scientific">Azoarcus indigens</name>
    <dbReference type="NCBI Taxonomy" id="29545"/>
    <lineage>
        <taxon>Bacteria</taxon>
        <taxon>Pseudomonadati</taxon>
        <taxon>Pseudomonadota</taxon>
        <taxon>Betaproteobacteria</taxon>
        <taxon>Rhodocyclales</taxon>
        <taxon>Zoogloeaceae</taxon>
        <taxon>Azoarcus</taxon>
    </lineage>
</organism>
<dbReference type="OrthoDB" id="9799199at2"/>
<evidence type="ECO:0000256" key="2">
    <source>
        <dbReference type="ARBA" id="ARBA00004651"/>
    </source>
</evidence>
<evidence type="ECO:0000256" key="10">
    <source>
        <dbReference type="ARBA" id="ARBA00022679"/>
    </source>
</evidence>
<evidence type="ECO:0000256" key="1">
    <source>
        <dbReference type="ARBA" id="ARBA00001698"/>
    </source>
</evidence>
<dbReference type="Pfam" id="PF01148">
    <property type="entry name" value="CTP_transf_1"/>
    <property type="match status" value="1"/>
</dbReference>
<feature type="transmembrane region" description="Helical" evidence="19">
    <location>
        <begin position="82"/>
        <end position="101"/>
    </location>
</feature>
<comment type="pathway">
    <text evidence="3 18">Phospholipid metabolism; CDP-diacylglycerol biosynthesis; CDP-diacylglycerol from sn-glycerol 3-phosphate: step 3/3.</text>
</comment>
<protein>
    <recommendedName>
        <fullName evidence="7 18">Phosphatidate cytidylyltransferase</fullName>
        <ecNumber evidence="6 18">2.7.7.41</ecNumber>
    </recommendedName>
</protein>
<comment type="similarity">
    <text evidence="5 18">Belongs to the CDS family.</text>
</comment>
<evidence type="ECO:0000256" key="4">
    <source>
        <dbReference type="ARBA" id="ARBA00005189"/>
    </source>
</evidence>
<evidence type="ECO:0000256" key="8">
    <source>
        <dbReference type="ARBA" id="ARBA00022475"/>
    </source>
</evidence>
<dbReference type="EC" id="2.7.7.41" evidence="6 18"/>
<feature type="transmembrane region" description="Helical" evidence="19">
    <location>
        <begin position="139"/>
        <end position="159"/>
    </location>
</feature>
<keyword evidence="10 18" id="KW-0808">Transferase</keyword>
<accession>A0A4V3BL77</accession>
<dbReference type="PANTHER" id="PTHR46382">
    <property type="entry name" value="PHOSPHATIDATE CYTIDYLYLTRANSFERASE"/>
    <property type="match status" value="1"/>
</dbReference>
<gene>
    <name evidence="20" type="ORF">C7389_13042</name>
</gene>
<keyword evidence="9" id="KW-0444">Lipid biosynthesis</keyword>
<comment type="pathway">
    <text evidence="4">Lipid metabolism.</text>
</comment>
<keyword evidence="21" id="KW-1185">Reference proteome</keyword>
<dbReference type="AlphaFoldDB" id="A0A4V3BL77"/>
<evidence type="ECO:0000256" key="9">
    <source>
        <dbReference type="ARBA" id="ARBA00022516"/>
    </source>
</evidence>
<evidence type="ECO:0000313" key="20">
    <source>
        <dbReference type="EMBL" id="TDN45532.1"/>
    </source>
</evidence>
<dbReference type="RefSeq" id="WP_133594907.1">
    <property type="nucleotide sequence ID" value="NZ_SNVV01000030.1"/>
</dbReference>
<keyword evidence="17" id="KW-1208">Phospholipid metabolism</keyword>
<evidence type="ECO:0000256" key="17">
    <source>
        <dbReference type="ARBA" id="ARBA00023264"/>
    </source>
</evidence>
<dbReference type="PANTHER" id="PTHR46382:SF1">
    <property type="entry name" value="PHOSPHATIDATE CYTIDYLYLTRANSFERASE"/>
    <property type="match status" value="1"/>
</dbReference>
<evidence type="ECO:0000256" key="16">
    <source>
        <dbReference type="ARBA" id="ARBA00023209"/>
    </source>
</evidence>
<keyword evidence="13 19" id="KW-1133">Transmembrane helix</keyword>
<dbReference type="EMBL" id="SNVV01000030">
    <property type="protein sequence ID" value="TDN45532.1"/>
    <property type="molecule type" value="Genomic_DNA"/>
</dbReference>
<sequence length="274" mass="28727">MLRTRVITALVLLFGLLAVLFLLPPAAWLGFCALVCFAGAWEWGALAGFRTPLRLAFSVGAAVLCFVIGHFAGLTGQGTDPALLLPAYSLSVLFWLLLVPIWLKSKWRLSSPILAMLVGVLVLVPPALALAHLRQFGPWLLLAAMAVVWVADIAAYFSGRAFGRHKLAPAISPGKTWEGAYGAAAGVLLFGYIVAFSVGGAAQPAGNLLLLAPILVLVTAVSIIGDLFESLLKRQAGMKDSGTLLPGHGGVLDRIDSLTSTLPLIGLGTLLLIA</sequence>
<keyword evidence="14" id="KW-0443">Lipid metabolism</keyword>
<evidence type="ECO:0000256" key="11">
    <source>
        <dbReference type="ARBA" id="ARBA00022692"/>
    </source>
</evidence>
<comment type="catalytic activity">
    <reaction evidence="1 18">
        <text>a 1,2-diacyl-sn-glycero-3-phosphate + CTP + H(+) = a CDP-1,2-diacyl-sn-glycerol + diphosphate</text>
        <dbReference type="Rhea" id="RHEA:16229"/>
        <dbReference type="ChEBI" id="CHEBI:15378"/>
        <dbReference type="ChEBI" id="CHEBI:33019"/>
        <dbReference type="ChEBI" id="CHEBI:37563"/>
        <dbReference type="ChEBI" id="CHEBI:58332"/>
        <dbReference type="ChEBI" id="CHEBI:58608"/>
        <dbReference type="EC" id="2.7.7.41"/>
    </reaction>
</comment>
<comment type="caution">
    <text evidence="20">The sequence shown here is derived from an EMBL/GenBank/DDBJ whole genome shotgun (WGS) entry which is preliminary data.</text>
</comment>
<keyword evidence="12 18" id="KW-0548">Nucleotidyltransferase</keyword>
<evidence type="ECO:0000256" key="18">
    <source>
        <dbReference type="RuleBase" id="RU003938"/>
    </source>
</evidence>
<proteinExistence type="inferred from homology"/>
<keyword evidence="15 19" id="KW-0472">Membrane</keyword>
<dbReference type="GO" id="GO:0004605">
    <property type="term" value="F:phosphatidate cytidylyltransferase activity"/>
    <property type="evidence" value="ECO:0007669"/>
    <property type="project" value="UniProtKB-EC"/>
</dbReference>
<dbReference type="GO" id="GO:0016024">
    <property type="term" value="P:CDP-diacylglycerol biosynthetic process"/>
    <property type="evidence" value="ECO:0007669"/>
    <property type="project" value="UniProtKB-UniPathway"/>
</dbReference>
<evidence type="ECO:0000256" key="13">
    <source>
        <dbReference type="ARBA" id="ARBA00022989"/>
    </source>
</evidence>
<evidence type="ECO:0000313" key="21">
    <source>
        <dbReference type="Proteomes" id="UP000295129"/>
    </source>
</evidence>
<keyword evidence="16" id="KW-0594">Phospholipid biosynthesis</keyword>
<keyword evidence="8" id="KW-1003">Cell membrane</keyword>